<gene>
    <name evidence="1" type="ORF">FNA67_11380</name>
</gene>
<dbReference type="Proteomes" id="UP000321062">
    <property type="component" value="Chromosome"/>
</dbReference>
<evidence type="ECO:0000313" key="2">
    <source>
        <dbReference type="Proteomes" id="UP000321062"/>
    </source>
</evidence>
<protein>
    <submittedName>
        <fullName evidence="1">Squalene/phytoene synthase family protein</fullName>
    </submittedName>
</protein>
<keyword evidence="2" id="KW-1185">Reference proteome</keyword>
<evidence type="ECO:0000313" key="1">
    <source>
        <dbReference type="EMBL" id="QEE20736.1"/>
    </source>
</evidence>
<sequence length="281" mass="30528">MRAETAALTADYLKSTDPDRYYASLLIGEDKRAAVQSLYAFAAEVASVRERVSEPTPGEIRLQWWDDALRGQGHGNVRSNPVADALLTTIGDYGLPIVPLQRLIAARRFDLYQDPMPDLTSFEGYAGETVSVLYQFAAMVLNDGVPVEDGDAAGHLGVANAFIGHVRAFGFNASQHRIFLPLPLFRANGVTESQIFAGTPTEGIRAALGQAIDLAGEHLGKAEAAIGALSPSLRPAFAYAPVLRAALGQLKHVQEQPFAPPPDMASWRKIAAMSWWTWRNR</sequence>
<dbReference type="KEGG" id="yti:FNA67_11380"/>
<accession>A0A5B9DNY4</accession>
<dbReference type="AlphaFoldDB" id="A0A5B9DNY4"/>
<dbReference type="SUPFAM" id="SSF48576">
    <property type="entry name" value="Terpenoid synthases"/>
    <property type="match status" value="1"/>
</dbReference>
<name>A0A5B9DNY4_9HYPH</name>
<dbReference type="Gene3D" id="1.10.600.10">
    <property type="entry name" value="Farnesyl Diphosphate Synthase"/>
    <property type="match status" value="1"/>
</dbReference>
<dbReference type="PANTHER" id="PTHR31480">
    <property type="entry name" value="BIFUNCTIONAL LYCOPENE CYCLASE/PHYTOENE SYNTHASE"/>
    <property type="match status" value="1"/>
</dbReference>
<organism evidence="1 2">
    <name type="scientific">Paradevosia tibetensis</name>
    <dbReference type="NCBI Taxonomy" id="1447062"/>
    <lineage>
        <taxon>Bacteria</taxon>
        <taxon>Pseudomonadati</taxon>
        <taxon>Pseudomonadota</taxon>
        <taxon>Alphaproteobacteria</taxon>
        <taxon>Hyphomicrobiales</taxon>
        <taxon>Devosiaceae</taxon>
        <taxon>Paradevosia</taxon>
    </lineage>
</organism>
<dbReference type="EMBL" id="CP041690">
    <property type="protein sequence ID" value="QEE20736.1"/>
    <property type="molecule type" value="Genomic_DNA"/>
</dbReference>
<dbReference type="Pfam" id="PF00494">
    <property type="entry name" value="SQS_PSY"/>
    <property type="match status" value="1"/>
</dbReference>
<dbReference type="RefSeq" id="WP_147656099.1">
    <property type="nucleotide sequence ID" value="NZ_BMFM01000001.1"/>
</dbReference>
<dbReference type="GO" id="GO:0016765">
    <property type="term" value="F:transferase activity, transferring alkyl or aryl (other than methyl) groups"/>
    <property type="evidence" value="ECO:0007669"/>
    <property type="project" value="UniProtKB-ARBA"/>
</dbReference>
<dbReference type="InterPro" id="IPR008949">
    <property type="entry name" value="Isoprenoid_synthase_dom_sf"/>
</dbReference>
<proteinExistence type="predicted"/>
<dbReference type="InterPro" id="IPR002060">
    <property type="entry name" value="Squ/phyt_synthse"/>
</dbReference>
<reference evidence="1 2" key="1">
    <citation type="journal article" date="2015" name="Int. J. Syst. Evol. Microbiol.">
        <title>Youhaiella tibetensis gen. nov., sp. nov., isolated from subsurface sediment.</title>
        <authorList>
            <person name="Wang Y.X."/>
            <person name="Huang F.Q."/>
            <person name="Nogi Y."/>
            <person name="Pang S.J."/>
            <person name="Wang P.K."/>
            <person name="Lv J."/>
        </authorList>
    </citation>
    <scope>NUCLEOTIDE SEQUENCE [LARGE SCALE GENOMIC DNA]</scope>
    <source>
        <strain evidence="2">fig4</strain>
    </source>
</reference>
<dbReference type="OrthoDB" id="9814909at2"/>